<feature type="domain" description="N-end aminoacyl transferase N-terminal" evidence="5">
    <location>
        <begin position="16"/>
        <end position="86"/>
    </location>
</feature>
<comment type="function">
    <text evidence="4">Functions in the N-end rule pathway of protein degradation where it conjugates Leu from its aminoacyl-tRNA to the N-termini of proteins containing an N-terminal aspartate or glutamate.</text>
</comment>
<dbReference type="NCBIfam" id="NF002341">
    <property type="entry name" value="PRK01305.1-1"/>
    <property type="match status" value="1"/>
</dbReference>
<evidence type="ECO:0000256" key="2">
    <source>
        <dbReference type="ARBA" id="ARBA00022679"/>
    </source>
</evidence>
<comment type="similarity">
    <text evidence="4">Belongs to the R-transferase family. Bpt subfamily.</text>
</comment>
<evidence type="ECO:0000256" key="4">
    <source>
        <dbReference type="HAMAP-Rule" id="MF_00689"/>
    </source>
</evidence>
<sequence length="236" mass="28046">MIKDLSDITLYMADAHPCSYLVNQKASTVFVDPKLVLTKEQYSHFSNLGFRRSGHYIYQPHCANCHACVPVRVVVAKFVPDRQQKRAIRNNQDLIIQKVIPCDTDEHFDLYERYINTRHRDGDMYPATREQYQSFLVDVPEYCSFYEFRKKEKLLAVAVIDTLENHLSAVYTFFEPDEVKRSLGQYAILWQIKECQRLGLDYLSLGYWIKNCRKMSYKLQYRPIELFINQRWVQMS</sequence>
<dbReference type="InterPro" id="IPR017138">
    <property type="entry name" value="Asp_Glu_LeuTrfase"/>
</dbReference>
<dbReference type="Gene3D" id="3.40.630.30">
    <property type="match status" value="1"/>
</dbReference>
<comment type="catalytic activity">
    <reaction evidence="4">
        <text>N-terminal L-glutamyl-[protein] + L-leucyl-tRNA(Leu) = N-terminal L-leucyl-L-glutamyl-[protein] + tRNA(Leu) + H(+)</text>
        <dbReference type="Rhea" id="RHEA:50412"/>
        <dbReference type="Rhea" id="RHEA-COMP:9613"/>
        <dbReference type="Rhea" id="RHEA-COMP:9622"/>
        <dbReference type="Rhea" id="RHEA-COMP:12664"/>
        <dbReference type="Rhea" id="RHEA-COMP:12668"/>
        <dbReference type="ChEBI" id="CHEBI:15378"/>
        <dbReference type="ChEBI" id="CHEBI:64721"/>
        <dbReference type="ChEBI" id="CHEBI:78442"/>
        <dbReference type="ChEBI" id="CHEBI:78494"/>
        <dbReference type="ChEBI" id="CHEBI:133041"/>
        <dbReference type="EC" id="2.3.2.29"/>
    </reaction>
</comment>
<dbReference type="InterPro" id="IPR007471">
    <property type="entry name" value="N-end_Aminoacyl_Trfase_N"/>
</dbReference>
<dbReference type="HAMAP" id="MF_00689">
    <property type="entry name" value="Bpt"/>
    <property type="match status" value="1"/>
</dbReference>
<evidence type="ECO:0000313" key="7">
    <source>
        <dbReference type="EMBL" id="AZS50341.1"/>
    </source>
</evidence>
<dbReference type="NCBIfam" id="NF002346">
    <property type="entry name" value="PRK01305.2-3"/>
    <property type="match status" value="1"/>
</dbReference>
<evidence type="ECO:0000256" key="1">
    <source>
        <dbReference type="ARBA" id="ARBA00022490"/>
    </source>
</evidence>
<name>A0A3S9XD82_9GAMM</name>
<organism evidence="7 8">
    <name type="scientific">Entomomonas moraniae</name>
    <dbReference type="NCBI Taxonomy" id="2213226"/>
    <lineage>
        <taxon>Bacteria</taxon>
        <taxon>Pseudomonadati</taxon>
        <taxon>Pseudomonadota</taxon>
        <taxon>Gammaproteobacteria</taxon>
        <taxon>Pseudomonadales</taxon>
        <taxon>Pseudomonadaceae</taxon>
        <taxon>Entomomonas</taxon>
    </lineage>
</organism>
<accession>A0A3S9XD82</accession>
<comment type="catalytic activity">
    <reaction evidence="4">
        <text>N-terminal L-aspartyl-[protein] + L-leucyl-tRNA(Leu) = N-terminal L-leucyl-L-aspartyl-[protein] + tRNA(Leu) + H(+)</text>
        <dbReference type="Rhea" id="RHEA:50420"/>
        <dbReference type="Rhea" id="RHEA-COMP:9613"/>
        <dbReference type="Rhea" id="RHEA-COMP:9622"/>
        <dbReference type="Rhea" id="RHEA-COMP:12669"/>
        <dbReference type="Rhea" id="RHEA-COMP:12674"/>
        <dbReference type="ChEBI" id="CHEBI:15378"/>
        <dbReference type="ChEBI" id="CHEBI:64720"/>
        <dbReference type="ChEBI" id="CHEBI:78442"/>
        <dbReference type="ChEBI" id="CHEBI:78494"/>
        <dbReference type="ChEBI" id="CHEBI:133042"/>
        <dbReference type="EC" id="2.3.2.29"/>
    </reaction>
</comment>
<dbReference type="GO" id="GO:0008914">
    <property type="term" value="F:leucyl-tRNA--protein transferase activity"/>
    <property type="evidence" value="ECO:0007669"/>
    <property type="project" value="UniProtKB-UniRule"/>
</dbReference>
<evidence type="ECO:0000313" key="8">
    <source>
        <dbReference type="Proteomes" id="UP000273143"/>
    </source>
</evidence>
<keyword evidence="8" id="KW-1185">Reference proteome</keyword>
<dbReference type="NCBIfam" id="NF002342">
    <property type="entry name" value="PRK01305.1-3"/>
    <property type="match status" value="1"/>
</dbReference>
<dbReference type="GO" id="GO:0071596">
    <property type="term" value="P:ubiquitin-dependent protein catabolic process via the N-end rule pathway"/>
    <property type="evidence" value="ECO:0007669"/>
    <property type="project" value="InterPro"/>
</dbReference>
<dbReference type="Pfam" id="PF04377">
    <property type="entry name" value="ATE_C"/>
    <property type="match status" value="1"/>
</dbReference>
<dbReference type="AlphaFoldDB" id="A0A3S9XD82"/>
<feature type="domain" description="N-end rule aminoacyl transferase C-terminal" evidence="6">
    <location>
        <begin position="106"/>
        <end position="227"/>
    </location>
</feature>
<dbReference type="KEGG" id="emo:DM558_05930"/>
<evidence type="ECO:0000259" key="6">
    <source>
        <dbReference type="Pfam" id="PF04377"/>
    </source>
</evidence>
<reference evidence="8" key="1">
    <citation type="submission" date="2018-06" db="EMBL/GenBank/DDBJ databases">
        <title>Complete genome of Pseudomonas insecticola strain QZS01.</title>
        <authorList>
            <person name="Wang J."/>
            <person name="Su Q."/>
        </authorList>
    </citation>
    <scope>NUCLEOTIDE SEQUENCE [LARGE SCALE GENOMIC DNA]</scope>
    <source>
        <strain evidence="8">QZS01</strain>
    </source>
</reference>
<keyword evidence="1 4" id="KW-0963">Cytoplasm</keyword>
<protein>
    <recommendedName>
        <fullName evidence="4">Aspartate/glutamate leucyltransferase</fullName>
        <ecNumber evidence="4">2.3.2.29</ecNumber>
    </recommendedName>
</protein>
<comment type="subcellular location">
    <subcellularLocation>
        <location evidence="4">Cytoplasm</location>
    </subcellularLocation>
</comment>
<dbReference type="EC" id="2.3.2.29" evidence="4"/>
<dbReference type="EMBL" id="CP029822">
    <property type="protein sequence ID" value="AZS50341.1"/>
    <property type="molecule type" value="Genomic_DNA"/>
</dbReference>
<dbReference type="GO" id="GO:0005737">
    <property type="term" value="C:cytoplasm"/>
    <property type="evidence" value="ECO:0007669"/>
    <property type="project" value="UniProtKB-SubCell"/>
</dbReference>
<gene>
    <name evidence="4" type="primary">bpt</name>
    <name evidence="7" type="ORF">DM558_05930</name>
</gene>
<dbReference type="Proteomes" id="UP000273143">
    <property type="component" value="Chromosome"/>
</dbReference>
<dbReference type="InterPro" id="IPR016181">
    <property type="entry name" value="Acyl_CoA_acyltransferase"/>
</dbReference>
<dbReference type="PIRSF" id="PIRSF037208">
    <property type="entry name" value="ATE_pro_prd"/>
    <property type="match status" value="1"/>
</dbReference>
<dbReference type="PANTHER" id="PTHR21367:SF1">
    <property type="entry name" value="ARGINYL-TRNA--PROTEIN TRANSFERASE 1"/>
    <property type="match status" value="1"/>
</dbReference>
<dbReference type="Pfam" id="PF04376">
    <property type="entry name" value="ATE_N"/>
    <property type="match status" value="1"/>
</dbReference>
<dbReference type="SUPFAM" id="SSF55729">
    <property type="entry name" value="Acyl-CoA N-acyltransferases (Nat)"/>
    <property type="match status" value="1"/>
</dbReference>
<proteinExistence type="inferred from homology"/>
<keyword evidence="2 4" id="KW-0808">Transferase</keyword>
<evidence type="ECO:0000256" key="3">
    <source>
        <dbReference type="ARBA" id="ARBA00023315"/>
    </source>
</evidence>
<evidence type="ECO:0000259" key="5">
    <source>
        <dbReference type="Pfam" id="PF04376"/>
    </source>
</evidence>
<keyword evidence="3 4" id="KW-0012">Acyltransferase</keyword>
<dbReference type="InterPro" id="IPR030700">
    <property type="entry name" value="N-end_Aminoacyl_Trfase"/>
</dbReference>
<dbReference type="GO" id="GO:0004057">
    <property type="term" value="F:arginyl-tRNA--protein transferase activity"/>
    <property type="evidence" value="ECO:0007669"/>
    <property type="project" value="InterPro"/>
</dbReference>
<dbReference type="InterPro" id="IPR007472">
    <property type="entry name" value="N-end_Aminoacyl_Trfase_C"/>
</dbReference>
<dbReference type="PANTHER" id="PTHR21367">
    <property type="entry name" value="ARGININE-TRNA-PROTEIN TRANSFERASE 1"/>
    <property type="match status" value="1"/>
</dbReference>